<feature type="transmembrane region" description="Helical" evidence="7">
    <location>
        <begin position="269"/>
        <end position="286"/>
    </location>
</feature>
<keyword evidence="2 7" id="KW-0813">Transport</keyword>
<evidence type="ECO:0000313" key="9">
    <source>
        <dbReference type="EMBL" id="MBU9736464.1"/>
    </source>
</evidence>
<dbReference type="InterPro" id="IPR051393">
    <property type="entry name" value="ABC_transporter_permease"/>
</dbReference>
<evidence type="ECO:0000256" key="3">
    <source>
        <dbReference type="ARBA" id="ARBA00022475"/>
    </source>
</evidence>
<dbReference type="AlphaFoldDB" id="A0A949JYK9"/>
<dbReference type="CDD" id="cd06261">
    <property type="entry name" value="TM_PBP2"/>
    <property type="match status" value="1"/>
</dbReference>
<evidence type="ECO:0000313" key="10">
    <source>
        <dbReference type="Proteomes" id="UP000712157"/>
    </source>
</evidence>
<keyword evidence="5 7" id="KW-1133">Transmembrane helix</keyword>
<dbReference type="InterPro" id="IPR000515">
    <property type="entry name" value="MetI-like"/>
</dbReference>
<accession>A0A949JYK9</accession>
<feature type="transmembrane region" description="Helical" evidence="7">
    <location>
        <begin position="109"/>
        <end position="129"/>
    </location>
</feature>
<keyword evidence="3" id="KW-1003">Cell membrane</keyword>
<keyword evidence="4 7" id="KW-0812">Transmembrane</keyword>
<evidence type="ECO:0000256" key="5">
    <source>
        <dbReference type="ARBA" id="ARBA00022989"/>
    </source>
</evidence>
<protein>
    <submittedName>
        <fullName evidence="9">Sugar ABC transporter permease</fullName>
    </submittedName>
</protein>
<feature type="transmembrane region" description="Helical" evidence="7">
    <location>
        <begin position="12"/>
        <end position="35"/>
    </location>
</feature>
<feature type="transmembrane region" description="Helical" evidence="7">
    <location>
        <begin position="76"/>
        <end position="97"/>
    </location>
</feature>
<feature type="transmembrane region" description="Helical" evidence="7">
    <location>
        <begin position="205"/>
        <end position="230"/>
    </location>
</feature>
<dbReference type="RefSeq" id="WP_238721314.1">
    <property type="nucleotide sequence ID" value="NZ_JAHQCW010000010.1"/>
</dbReference>
<dbReference type="EMBL" id="JAHQCW010000010">
    <property type="protein sequence ID" value="MBU9736464.1"/>
    <property type="molecule type" value="Genomic_DNA"/>
</dbReference>
<evidence type="ECO:0000256" key="2">
    <source>
        <dbReference type="ARBA" id="ARBA00022448"/>
    </source>
</evidence>
<dbReference type="InterPro" id="IPR035906">
    <property type="entry name" value="MetI-like_sf"/>
</dbReference>
<feature type="domain" description="ABC transmembrane type-1" evidence="8">
    <location>
        <begin position="72"/>
        <end position="283"/>
    </location>
</feature>
<evidence type="ECO:0000256" key="6">
    <source>
        <dbReference type="ARBA" id="ARBA00023136"/>
    </source>
</evidence>
<dbReference type="GO" id="GO:0005886">
    <property type="term" value="C:plasma membrane"/>
    <property type="evidence" value="ECO:0007669"/>
    <property type="project" value="UniProtKB-SubCell"/>
</dbReference>
<evidence type="ECO:0000256" key="1">
    <source>
        <dbReference type="ARBA" id="ARBA00004651"/>
    </source>
</evidence>
<reference evidence="9" key="1">
    <citation type="submission" date="2021-06" db="EMBL/GenBank/DDBJ databases">
        <title>Description of novel taxa of the family Lachnospiraceae.</title>
        <authorList>
            <person name="Chaplin A.V."/>
            <person name="Sokolova S.R."/>
            <person name="Pikina A.P."/>
            <person name="Korzhanova M."/>
            <person name="Belova V."/>
            <person name="Korostin D."/>
            <person name="Efimov B.A."/>
        </authorList>
    </citation>
    <scope>NUCLEOTIDE SEQUENCE</scope>
    <source>
        <strain evidence="9">ASD5720</strain>
    </source>
</reference>
<evidence type="ECO:0000256" key="4">
    <source>
        <dbReference type="ARBA" id="ARBA00022692"/>
    </source>
</evidence>
<dbReference type="PROSITE" id="PS50928">
    <property type="entry name" value="ABC_TM1"/>
    <property type="match status" value="1"/>
</dbReference>
<feature type="transmembrane region" description="Helical" evidence="7">
    <location>
        <begin position="157"/>
        <end position="184"/>
    </location>
</feature>
<organism evidence="9 10">
    <name type="scientific">Diplocloster agilis</name>
    <dbReference type="NCBI Taxonomy" id="2850323"/>
    <lineage>
        <taxon>Bacteria</taxon>
        <taxon>Bacillati</taxon>
        <taxon>Bacillota</taxon>
        <taxon>Clostridia</taxon>
        <taxon>Lachnospirales</taxon>
        <taxon>Lachnospiraceae</taxon>
        <taxon>Diplocloster</taxon>
    </lineage>
</organism>
<dbReference type="Gene3D" id="1.10.3720.10">
    <property type="entry name" value="MetI-like"/>
    <property type="match status" value="1"/>
</dbReference>
<dbReference type="SUPFAM" id="SSF161098">
    <property type="entry name" value="MetI-like"/>
    <property type="match status" value="1"/>
</dbReference>
<evidence type="ECO:0000256" key="7">
    <source>
        <dbReference type="RuleBase" id="RU363032"/>
    </source>
</evidence>
<proteinExistence type="inferred from homology"/>
<keyword evidence="10" id="KW-1185">Reference proteome</keyword>
<comment type="similarity">
    <text evidence="7">Belongs to the binding-protein-dependent transport system permease family.</text>
</comment>
<dbReference type="PANTHER" id="PTHR30193">
    <property type="entry name" value="ABC TRANSPORTER PERMEASE PROTEIN"/>
    <property type="match status" value="1"/>
</dbReference>
<evidence type="ECO:0000259" key="8">
    <source>
        <dbReference type="PROSITE" id="PS50928"/>
    </source>
</evidence>
<dbReference type="PANTHER" id="PTHR30193:SF41">
    <property type="entry name" value="DIACETYLCHITOBIOSE UPTAKE SYSTEM PERMEASE PROTEIN NGCF"/>
    <property type="match status" value="1"/>
</dbReference>
<sequence>MKRKHSFWYKTGTFLGFAGPAVFCFIMVLMVPFVYGLYLTFTGWNGISADKAFVGFGNYVTTFQDADFWRSVLLTLIYSAISVILINVLAFLLAYLVTSGVKGQNFFRAGFFTPNLIGGLILGYIWQFIFSRALVSVGTKLQIGIFSTSWLSDPDKALFALIIVTVWQYSGFMMLIYIAGLMSVPKDLLEAARIDGCRQWQCTRFVTLPLMVSSFVVCLFLSITRCFMAYDLNLSLTDGGPFNSTVMAAMHVYMKAFTTKDYGVGQTEAVILFVICVAISISQVMIGKKKEVSM</sequence>
<comment type="caution">
    <text evidence="9">The sequence shown here is derived from an EMBL/GenBank/DDBJ whole genome shotgun (WGS) entry which is preliminary data.</text>
</comment>
<keyword evidence="6 7" id="KW-0472">Membrane</keyword>
<dbReference type="Proteomes" id="UP000712157">
    <property type="component" value="Unassembled WGS sequence"/>
</dbReference>
<name>A0A949JYK9_9FIRM</name>
<dbReference type="Pfam" id="PF00528">
    <property type="entry name" value="BPD_transp_1"/>
    <property type="match status" value="1"/>
</dbReference>
<dbReference type="GO" id="GO:0055085">
    <property type="term" value="P:transmembrane transport"/>
    <property type="evidence" value="ECO:0007669"/>
    <property type="project" value="InterPro"/>
</dbReference>
<comment type="subcellular location">
    <subcellularLocation>
        <location evidence="1 7">Cell membrane</location>
        <topology evidence="1 7">Multi-pass membrane protein</topology>
    </subcellularLocation>
</comment>
<gene>
    <name evidence="9" type="ORF">KTH89_07940</name>
</gene>